<protein>
    <recommendedName>
        <fullName evidence="1">DUF4218 domain-containing protein</fullName>
    </recommendedName>
</protein>
<evidence type="ECO:0000259" key="1">
    <source>
        <dbReference type="Pfam" id="PF13960"/>
    </source>
</evidence>
<gene>
    <name evidence="2" type="ORF">Slati_3782900</name>
</gene>
<sequence>MMSKVVYTLTKEQKRDICEWISHIKFSDGYASNLARCVNIKEFRMHSMKNHDCHVFMQNLIPIAFCEMLPKHVWSALTEVSLLIQILYSMTPDVNKVQELEGSVATILYDFEKIFPSVFFDSMEHLIVHLPYEPRVGRPMQYR</sequence>
<dbReference type="PANTHER" id="PTHR48258">
    <property type="entry name" value="DUF4218 DOMAIN-CONTAINING PROTEIN-RELATED"/>
    <property type="match status" value="1"/>
</dbReference>
<comment type="caution">
    <text evidence="2">The sequence shown here is derived from an EMBL/GenBank/DDBJ whole genome shotgun (WGS) entry which is preliminary data.</text>
</comment>
<dbReference type="AlphaFoldDB" id="A0AAW2U5G4"/>
<dbReference type="EMBL" id="JACGWN010000013">
    <property type="protein sequence ID" value="KAL0411932.1"/>
    <property type="molecule type" value="Genomic_DNA"/>
</dbReference>
<dbReference type="PANTHER" id="PTHR48258:SF4">
    <property type="entry name" value="DUF4216 DOMAIN-CONTAINING PROTEIN"/>
    <property type="match status" value="1"/>
</dbReference>
<accession>A0AAW2U5G4</accession>
<name>A0AAW2U5G4_9LAMI</name>
<dbReference type="Pfam" id="PF13960">
    <property type="entry name" value="DUF4218"/>
    <property type="match status" value="1"/>
</dbReference>
<reference evidence="2" key="2">
    <citation type="journal article" date="2024" name="Plant">
        <title>Genomic evolution and insights into agronomic trait innovations of Sesamum species.</title>
        <authorList>
            <person name="Miao H."/>
            <person name="Wang L."/>
            <person name="Qu L."/>
            <person name="Liu H."/>
            <person name="Sun Y."/>
            <person name="Le M."/>
            <person name="Wang Q."/>
            <person name="Wei S."/>
            <person name="Zheng Y."/>
            <person name="Lin W."/>
            <person name="Duan Y."/>
            <person name="Cao H."/>
            <person name="Xiong S."/>
            <person name="Wang X."/>
            <person name="Wei L."/>
            <person name="Li C."/>
            <person name="Ma Q."/>
            <person name="Ju M."/>
            <person name="Zhao R."/>
            <person name="Li G."/>
            <person name="Mu C."/>
            <person name="Tian Q."/>
            <person name="Mei H."/>
            <person name="Zhang T."/>
            <person name="Gao T."/>
            <person name="Zhang H."/>
        </authorList>
    </citation>
    <scope>NUCLEOTIDE SEQUENCE</scope>
    <source>
        <strain evidence="2">KEN1</strain>
    </source>
</reference>
<organism evidence="2">
    <name type="scientific">Sesamum latifolium</name>
    <dbReference type="NCBI Taxonomy" id="2727402"/>
    <lineage>
        <taxon>Eukaryota</taxon>
        <taxon>Viridiplantae</taxon>
        <taxon>Streptophyta</taxon>
        <taxon>Embryophyta</taxon>
        <taxon>Tracheophyta</taxon>
        <taxon>Spermatophyta</taxon>
        <taxon>Magnoliopsida</taxon>
        <taxon>eudicotyledons</taxon>
        <taxon>Gunneridae</taxon>
        <taxon>Pentapetalae</taxon>
        <taxon>asterids</taxon>
        <taxon>lamiids</taxon>
        <taxon>Lamiales</taxon>
        <taxon>Pedaliaceae</taxon>
        <taxon>Sesamum</taxon>
    </lineage>
</organism>
<reference evidence="2" key="1">
    <citation type="submission" date="2020-06" db="EMBL/GenBank/DDBJ databases">
        <authorList>
            <person name="Li T."/>
            <person name="Hu X."/>
            <person name="Zhang T."/>
            <person name="Song X."/>
            <person name="Zhang H."/>
            <person name="Dai N."/>
            <person name="Sheng W."/>
            <person name="Hou X."/>
            <person name="Wei L."/>
        </authorList>
    </citation>
    <scope>NUCLEOTIDE SEQUENCE</scope>
    <source>
        <strain evidence="2">KEN1</strain>
        <tissue evidence="2">Leaf</tissue>
    </source>
</reference>
<evidence type="ECO:0000313" key="2">
    <source>
        <dbReference type="EMBL" id="KAL0411932.1"/>
    </source>
</evidence>
<feature type="domain" description="DUF4218" evidence="1">
    <location>
        <begin position="90"/>
        <end position="143"/>
    </location>
</feature>
<proteinExistence type="predicted"/>
<dbReference type="InterPro" id="IPR025452">
    <property type="entry name" value="DUF4218"/>
</dbReference>